<dbReference type="InterPro" id="IPR006680">
    <property type="entry name" value="Amidohydro-rel"/>
</dbReference>
<dbReference type="AlphaFoldDB" id="A0A967E2T6"/>
<dbReference type="RefSeq" id="WP_166400314.1">
    <property type="nucleotide sequence ID" value="NZ_JAANAS010000050.1"/>
</dbReference>
<feature type="region of interest" description="Disordered" evidence="2">
    <location>
        <begin position="520"/>
        <end position="553"/>
    </location>
</feature>
<sequence>MLKNTLFVCFLLLTFIGISQDYFPENHGIKATAKTPILLTNANIQADASTFIEGGSLLIHEGKILEIGKNLQAPKGAVEIDLNGQYIYPSFVEVYSDFAMESVKSATTGKQYEANRKGYYWNDHIRPEQEAKNHFEFNEAEAKKLRKLGYGVVNTHLQDGVVRGTGMLVALQELDNKNKTIIAPKTAQYYGFSRSKQSKQSYPSSIMGMMALMRQFNYDTQWYADGNASETDLAIEAHLENLSLPQIIYAGNYLNVMRSADVAELFEFDFIPIGGGDEYKRISEIKKAFNQIILPLNFPDAYDVEDPYMANYVSLAEMKDWQHKPRNPKYLAEAGLEISFTMQGLKDASKLMKNLRTAIEKGLSKEVALQALTENPAKILGMENQIGVLKEGALANLIITSGELFDKETKIYENWIQGHRNIINEAPFSELEGNYELAFDKEKIEIEISSKKDKLQLKATKDSLKLGTKIDFKSNWLSFMLTETDSSSTQMNRFAALVTSAENEFSGKVFTHEGEIHPFSAKRVSAEDKDDDSEDSQEEKDSEDKENTEEEYLSPITYPNMAYGMPSPNQKSGEYLITNATLITSSDAGTLENHDVWVKNGKIYKIGENLKAKKAEVIDASGQFLTAGIIDEHSHIAASSVNEGGSNSSAETTMEDVINPDDISVYRSLAGGVTTTQLLHGSANPIGGRSAIIKMKWGASPRNMIIEDSPKFIKFALGENVKQSNWGGRERFPQTRMGVEQVYLDYFSRAKEYEKQKASGKYRYDEEMEVLLEIINEERFISCHSYVQSEINMLMKVAEQFDFKVNTFTHILEGYKVADKMKKHGAGASTFSDWWAYKNEVKDAIPYNATLMLNQGLTVAINSDDGEMIRRLNQEAAKSFKYGGISAEEAWKLVTINPAKLLHIDDQVGSIEEGKHADLVLWNHHPLSIYAKAQMTMVEGVIYFSVEKDEKQRNEIQKERNLLIAEMMKAKNKGMKTQPVVKKKERHMHCDTLDDFLFENFSEAHSHQH</sequence>
<dbReference type="Pfam" id="PF01979">
    <property type="entry name" value="Amidohydro_1"/>
    <property type="match status" value="2"/>
</dbReference>
<feature type="coiled-coil region" evidence="1">
    <location>
        <begin position="946"/>
        <end position="973"/>
    </location>
</feature>
<organism evidence="4 5">
    <name type="scientific">Psychroflexus maritimus</name>
    <dbReference type="NCBI Taxonomy" id="2714865"/>
    <lineage>
        <taxon>Bacteria</taxon>
        <taxon>Pseudomonadati</taxon>
        <taxon>Bacteroidota</taxon>
        <taxon>Flavobacteriia</taxon>
        <taxon>Flavobacteriales</taxon>
        <taxon>Flavobacteriaceae</taxon>
        <taxon>Psychroflexus</taxon>
    </lineage>
</organism>
<evidence type="ECO:0000313" key="5">
    <source>
        <dbReference type="Proteomes" id="UP000643701"/>
    </source>
</evidence>
<dbReference type="Gene3D" id="3.20.20.140">
    <property type="entry name" value="Metal-dependent hydrolases"/>
    <property type="match status" value="2"/>
</dbReference>
<dbReference type="SUPFAM" id="SSF51556">
    <property type="entry name" value="Metallo-dependent hydrolases"/>
    <property type="match status" value="1"/>
</dbReference>
<evidence type="ECO:0000259" key="3">
    <source>
        <dbReference type="Pfam" id="PF01979"/>
    </source>
</evidence>
<proteinExistence type="predicted"/>
<dbReference type="InterPro" id="IPR011059">
    <property type="entry name" value="Metal-dep_hydrolase_composite"/>
</dbReference>
<dbReference type="PANTHER" id="PTHR43135:SF3">
    <property type="entry name" value="ALPHA-D-RIBOSE 1-METHYLPHOSPHONATE 5-TRIPHOSPHATE DIPHOSPHATASE"/>
    <property type="match status" value="1"/>
</dbReference>
<dbReference type="InterPro" id="IPR051781">
    <property type="entry name" value="Metallo-dep_Hydrolase"/>
</dbReference>
<feature type="compositionally biased region" description="Acidic residues" evidence="2">
    <location>
        <begin position="528"/>
        <end position="552"/>
    </location>
</feature>
<keyword evidence="5" id="KW-1185">Reference proteome</keyword>
<dbReference type="PANTHER" id="PTHR43135">
    <property type="entry name" value="ALPHA-D-RIBOSE 1-METHYLPHOSPHONATE 5-TRIPHOSPHATE DIPHOSPHATASE"/>
    <property type="match status" value="1"/>
</dbReference>
<gene>
    <name evidence="4" type="ORF">G7034_07355</name>
</gene>
<dbReference type="SUPFAM" id="SSF51338">
    <property type="entry name" value="Composite domain of metallo-dependent hydrolases"/>
    <property type="match status" value="2"/>
</dbReference>
<protein>
    <submittedName>
        <fullName evidence="4">Amidohydrolase family protein</fullName>
    </submittedName>
</protein>
<keyword evidence="1" id="KW-0175">Coiled coil</keyword>
<evidence type="ECO:0000256" key="2">
    <source>
        <dbReference type="SAM" id="MobiDB-lite"/>
    </source>
</evidence>
<evidence type="ECO:0000313" key="4">
    <source>
        <dbReference type="EMBL" id="NGZ90064.1"/>
    </source>
</evidence>
<dbReference type="Proteomes" id="UP000643701">
    <property type="component" value="Unassembled WGS sequence"/>
</dbReference>
<accession>A0A967E2T6</accession>
<name>A0A967E2T6_9FLAO</name>
<evidence type="ECO:0000256" key="1">
    <source>
        <dbReference type="SAM" id="Coils"/>
    </source>
</evidence>
<dbReference type="EMBL" id="JAANAS010000050">
    <property type="protein sequence ID" value="NGZ90064.1"/>
    <property type="molecule type" value="Genomic_DNA"/>
</dbReference>
<comment type="caution">
    <text evidence="4">The sequence shown here is derived from an EMBL/GenBank/DDBJ whole genome shotgun (WGS) entry which is preliminary data.</text>
</comment>
<feature type="domain" description="Amidohydrolase-related" evidence="3">
    <location>
        <begin position="341"/>
        <end position="407"/>
    </location>
</feature>
<feature type="domain" description="Amidohydrolase-related" evidence="3">
    <location>
        <begin position="625"/>
        <end position="933"/>
    </location>
</feature>
<reference evidence="4" key="1">
    <citation type="submission" date="2020-03" db="EMBL/GenBank/DDBJ databases">
        <title>Psychroflexus Maritimus sp. nov., isolate from marine sediment.</title>
        <authorList>
            <person name="Zhong Y.-L."/>
        </authorList>
    </citation>
    <scope>NUCLEOTIDE SEQUENCE</scope>
    <source>
        <strain evidence="4">C1</strain>
    </source>
</reference>
<dbReference type="InterPro" id="IPR032466">
    <property type="entry name" value="Metal_Hydrolase"/>
</dbReference>
<dbReference type="GO" id="GO:0016810">
    <property type="term" value="F:hydrolase activity, acting on carbon-nitrogen (but not peptide) bonds"/>
    <property type="evidence" value="ECO:0007669"/>
    <property type="project" value="InterPro"/>
</dbReference>
<dbReference type="CDD" id="cd01309">
    <property type="entry name" value="Met_dep_hydrolase_C"/>
    <property type="match status" value="1"/>
</dbReference>